<dbReference type="GO" id="GO:0003677">
    <property type="term" value="F:DNA binding"/>
    <property type="evidence" value="ECO:0007669"/>
    <property type="project" value="InterPro"/>
</dbReference>
<dbReference type="PRINTS" id="PR00080">
    <property type="entry name" value="SDRFAMILY"/>
</dbReference>
<dbReference type="InterPro" id="IPR007219">
    <property type="entry name" value="XnlR_reg_dom"/>
</dbReference>
<dbReference type="VEuPathDB" id="FungiDB:An12g05320"/>
<dbReference type="GO" id="GO:0044550">
    <property type="term" value="P:secondary metabolite biosynthetic process"/>
    <property type="evidence" value="ECO:0007669"/>
    <property type="project" value="UniProtKB-ARBA"/>
</dbReference>
<dbReference type="SUPFAM" id="SSF51905">
    <property type="entry name" value="FAD/NAD(P)-binding domain"/>
    <property type="match status" value="2"/>
</dbReference>
<dbReference type="PANTHER" id="PTHR42877">
    <property type="entry name" value="L-ORNITHINE N(5)-MONOOXYGENASE-RELATED"/>
    <property type="match status" value="1"/>
</dbReference>
<evidence type="ECO:0000256" key="6">
    <source>
        <dbReference type="ARBA" id="ARBA00023015"/>
    </source>
</evidence>
<dbReference type="GO" id="GO:0016491">
    <property type="term" value="F:oxidoreductase activity"/>
    <property type="evidence" value="ECO:0007669"/>
    <property type="project" value="UniProtKB-KW"/>
</dbReference>
<evidence type="ECO:0000313" key="11">
    <source>
        <dbReference type="Proteomes" id="UP000068243"/>
    </source>
</evidence>
<accession>A0A124BXN9</accession>
<dbReference type="Pfam" id="PF13450">
    <property type="entry name" value="NAD_binding_8"/>
    <property type="match status" value="1"/>
</dbReference>
<evidence type="ECO:0000256" key="2">
    <source>
        <dbReference type="ARBA" id="ARBA00010139"/>
    </source>
</evidence>
<dbReference type="InterPro" id="IPR051209">
    <property type="entry name" value="FAD-bind_Monooxygenase_sf"/>
</dbReference>
<protein>
    <recommendedName>
        <fullName evidence="9">Xylanolytic transcriptional activator regulatory domain-containing protein</fullName>
    </recommendedName>
</protein>
<dbReference type="VEuPathDB" id="FungiDB:ASPNIDRAFT2_1081492"/>
<dbReference type="GO" id="GO:0008270">
    <property type="term" value="F:zinc ion binding"/>
    <property type="evidence" value="ECO:0007669"/>
    <property type="project" value="InterPro"/>
</dbReference>
<dbReference type="Gene3D" id="3.40.50.720">
    <property type="entry name" value="NAD(P)-binding Rossmann-like Domain"/>
    <property type="match status" value="1"/>
</dbReference>
<dbReference type="VEuPathDB" id="FungiDB:M747DRAFT_364868"/>
<evidence type="ECO:0000259" key="9">
    <source>
        <dbReference type="SMART" id="SM00906"/>
    </source>
</evidence>
<reference evidence="11" key="1">
    <citation type="journal article" date="2016" name="Genome Announc.">
        <title>Draft genome sequence of Aspergillus niger strain An76.</title>
        <authorList>
            <person name="Gong W."/>
            <person name="Cheng Z."/>
            <person name="Zhang H."/>
            <person name="Liu L."/>
            <person name="Gao P."/>
            <person name="Wang L."/>
        </authorList>
    </citation>
    <scope>NUCLEOTIDE SEQUENCE [LARGE SCALE GENOMIC DNA]</scope>
    <source>
        <strain evidence="11">An76</strain>
    </source>
</reference>
<gene>
    <name evidence="10" type="ORF">ABL_05659</name>
</gene>
<dbReference type="VEuPathDB" id="FungiDB:ASPNIDRAFT2_187979"/>
<dbReference type="Gene3D" id="3.50.50.60">
    <property type="entry name" value="FAD/NAD(P)-binding domain"/>
    <property type="match status" value="3"/>
</dbReference>
<dbReference type="VEuPathDB" id="FungiDB:ATCC64974_1210"/>
<dbReference type="Proteomes" id="UP000068243">
    <property type="component" value="Unassembled WGS sequence"/>
</dbReference>
<keyword evidence="5" id="KW-0521">NADP</keyword>
<dbReference type="VEuPathDB" id="FungiDB:M747DRAFT_344621"/>
<keyword evidence="3" id="KW-0285">Flavoprotein</keyword>
<dbReference type="VEuPathDB" id="FungiDB:An14g01255"/>
<dbReference type="SMART" id="SM00906">
    <property type="entry name" value="Fungal_trans"/>
    <property type="match status" value="1"/>
</dbReference>
<feature type="domain" description="Xylanolytic transcriptional activator regulatory" evidence="9">
    <location>
        <begin position="373"/>
        <end position="443"/>
    </location>
</feature>
<proteinExistence type="inferred from homology"/>
<name>A0A124BXN9_ASPNG</name>
<dbReference type="InterPro" id="IPR020904">
    <property type="entry name" value="Sc_DH/Rdtase_CS"/>
</dbReference>
<dbReference type="EMBL" id="BCMY01000008">
    <property type="protein sequence ID" value="GAQ42998.1"/>
    <property type="molecule type" value="Genomic_DNA"/>
</dbReference>
<evidence type="ECO:0000256" key="4">
    <source>
        <dbReference type="ARBA" id="ARBA00022827"/>
    </source>
</evidence>
<dbReference type="GO" id="GO:0006351">
    <property type="term" value="P:DNA-templated transcription"/>
    <property type="evidence" value="ECO:0007669"/>
    <property type="project" value="InterPro"/>
</dbReference>
<evidence type="ECO:0000256" key="1">
    <source>
        <dbReference type="ARBA" id="ARBA00001974"/>
    </source>
</evidence>
<dbReference type="InterPro" id="IPR036291">
    <property type="entry name" value="NAD(P)-bd_dom_sf"/>
</dbReference>
<dbReference type="SUPFAM" id="SSF51735">
    <property type="entry name" value="NAD(P)-binding Rossmann-fold domains"/>
    <property type="match status" value="1"/>
</dbReference>
<keyword evidence="7" id="KW-0804">Transcription</keyword>
<dbReference type="PRINTS" id="PR00081">
    <property type="entry name" value="GDHRDH"/>
</dbReference>
<dbReference type="VEuPathDB" id="FungiDB:ATCC64974_111540"/>
<dbReference type="PROSITE" id="PS00061">
    <property type="entry name" value="ADH_SHORT"/>
    <property type="match status" value="1"/>
</dbReference>
<dbReference type="PaxDb" id="5061-CADANGAP00010847"/>
<evidence type="ECO:0000313" key="10">
    <source>
        <dbReference type="EMBL" id="GAQ42998.1"/>
    </source>
</evidence>
<dbReference type="OrthoDB" id="424974at2759"/>
<comment type="similarity">
    <text evidence="2">Belongs to the FAD-binding monooxygenase family.</text>
</comment>
<evidence type="ECO:0000256" key="5">
    <source>
        <dbReference type="ARBA" id="ARBA00022857"/>
    </source>
</evidence>
<evidence type="ECO:0000256" key="7">
    <source>
        <dbReference type="ARBA" id="ARBA00023163"/>
    </source>
</evidence>
<organism evidence="10 11">
    <name type="scientific">Aspergillus niger</name>
    <dbReference type="NCBI Taxonomy" id="5061"/>
    <lineage>
        <taxon>Eukaryota</taxon>
        <taxon>Fungi</taxon>
        <taxon>Dikarya</taxon>
        <taxon>Ascomycota</taxon>
        <taxon>Pezizomycotina</taxon>
        <taxon>Eurotiomycetes</taxon>
        <taxon>Eurotiomycetidae</taxon>
        <taxon>Eurotiales</taxon>
        <taxon>Aspergillaceae</taxon>
        <taxon>Aspergillus</taxon>
        <taxon>Aspergillus subgen. Circumdati</taxon>
    </lineage>
</organism>
<dbReference type="VEuPathDB" id="FungiDB:An14g01260"/>
<dbReference type="VEuPathDB" id="FungiDB:ASPNIDRAFT2_1148933"/>
<comment type="cofactor">
    <cofactor evidence="1">
        <name>FAD</name>
        <dbReference type="ChEBI" id="CHEBI:57692"/>
    </cofactor>
</comment>
<dbReference type="InterPro" id="IPR002347">
    <property type="entry name" value="SDR_fam"/>
</dbReference>
<dbReference type="VEuPathDB" id="FungiDB:ATCC64974_1200"/>
<evidence type="ECO:0000256" key="8">
    <source>
        <dbReference type="ARBA" id="ARBA00023242"/>
    </source>
</evidence>
<dbReference type="CDD" id="cd12148">
    <property type="entry name" value="fungal_TF_MHR"/>
    <property type="match status" value="1"/>
</dbReference>
<evidence type="ECO:0000256" key="3">
    <source>
        <dbReference type="ARBA" id="ARBA00022630"/>
    </source>
</evidence>
<dbReference type="InterPro" id="IPR036188">
    <property type="entry name" value="FAD/NAD-bd_sf"/>
</dbReference>
<keyword evidence="6" id="KW-0805">Transcription regulation</keyword>
<sequence length="1818" mass="203929">MPPKASGDPKRRSGARRKVALACDSCREKKCLYNPDNARTASRDEYFQTLHLRIRELENACLTAGVSIDSSLGLRAQQEPHSELNRGDEIPVETSSIPIAVPTSFGEPDERVPTSTGFGVGIPPEQPVLAARSESENSRSRLVVEQTIECSPNIGSYESPLFDDGEAHVTGMGQITAPDAESRRQSSRFQFYGSSSTASLMRFAWQSMPSRPANASSAELASSTLQDTFTEYRFDDFALPPRTLADHLVRCFFDHVYTLYPFFHRPAFEAAYRNLWRAEDEAKVPLTDLRIGLGSGAESGPRSIVFHAALNSIFALGCQFADIEDVESVANCFFLRSKRFIGLDFLDINTLGVVQTLLITALFLQSSPYPSRCWHSVGVACRVALGLGLHESDILASLSPLESDIRRRTWHGCVMMDVTLSMTHGRPTMTTHLTPLPLPEDSEMSRQDPPGEPSLLSYYIEAIKLYNILDRILSDVYYAWCGQTRQDRSQASTKSLGGLDTILEIEKELTLFEANLPSCLKWDPDTPEFNSDGRLNQPISHQKNVLHARYLHLHLLLHRPMFTQLYSERVRKRDSVGGNGVREEWTAHSSTTRSALYLYTANKSATACVMAAIDLTHLVHETYHTNATDAWWYNGFYVSTAAIVLLMSFSSPSMLDLSTMDKARAAWREATGVLESMATVKRSANNTLQFLKALYRQAVPADVQQTGSLTAGTALLHSDDMAQPHTPFDHPDHDLTQAPFFNWEEYAGTNPTRRTPQFFPISKDVSAFYIAHVIFYLGSFYTCGPVPAKTPDIPSYSQIACVGAGLSAVALGATLKRWYNLEDIHFFERHPTSGGTWYINTYPGCSCDVPSALYSFSFALNPNWTRLMPSNTEIKEYVDNVVDTYNLRRAMTFGTEVVRSVWREDVNRWTLYLRELETGLEYTHECQILFAATGQLVEPRPCDIPGAADFGGSIFHSARWDHSVDLEGKNVVVIGNGCTAAQIVPALVNEGKIKSLTQIVRTKHWIFPAPNFSYPRILQWIFRYVPLAMKLHRFHIFLLAENDFRLFPMTNGAARLREKRRIKVEKYMREAGPKKYHDLLIPDFDRRIFDPGYLESLHSDKVLLTDAKIDRITAEGLETDKGFIQANVIVLATGFRTNKFIPYMDVVGRNGESVSQHWTKYDGPAAYNCSVLSGFPNFFMLLGPNAATGHTSAMMAAENSINYALRVLKPVLDGDASSVELKPKAEHDYVYWVQDALNKRVWNAGCVSWYLNDKRWNSMSYPWTQGHYWWRSLFPTWSDWHIKQLIHITATTSVLMWFNDWLTSKSLNNWVTDHTWDWNKELVVVTGGSGGIGAGVAQRLAALGARVVVLDIIPLTYNPGFPNAENKQILYQKCDLSDEKEIASVCEKIRTEIGDPSVLVNNAGLSRGRTVVEGTYSDNSITLKTNLLAPFFLTKEFLPAMIRRNHGHIFNVASMSAYIPPPGLADYAASKAGLIAFHECLAQELRVQNAPKVRTSVAVLSFTKTPLFKGETNQSKFLMPLLHVDTVVDAIVDILDSGLSQTVYLPGIFRYFAGLRGAPDWVQQLPNRDQVETFPMRISLAFRSDQGQPLQALKFRVSDGRLLTSPGPQLITLFSLSLLGRHAPPAQREVSEMRRAPATAPAPSFDMPSNWIDCVHTEPEPRFWAEYGSGPGVAVYGFPSKGGFYVLRECVGVELDFLGIDRFGNTERPSKSDPDWQAKEEAHCDRMRRLGARWFETNRDELKFMFFRTREDTDPYVSFGWPDGGGVCVLNTTYGRASELGTAIIFNAKDMEERCELIKRLGGIFYADPSDCPYLNLD</sequence>
<keyword evidence="4" id="KW-0274">FAD</keyword>
<dbReference type="VEuPathDB" id="FungiDB:M747DRAFT_311601"/>
<dbReference type="Pfam" id="PF04082">
    <property type="entry name" value="Fungal_trans"/>
    <property type="match status" value="1"/>
</dbReference>
<dbReference type="PANTHER" id="PTHR42877:SF10">
    <property type="entry name" value="L-ORNITHINE N(5)-OXYGENASE"/>
    <property type="match status" value="1"/>
</dbReference>
<dbReference type="Pfam" id="PF00106">
    <property type="entry name" value="adh_short"/>
    <property type="match status" value="1"/>
</dbReference>
<dbReference type="VEuPathDB" id="FungiDB:An18g00290"/>
<keyword evidence="8" id="KW-0539">Nucleus</keyword>
<comment type="caution">
    <text evidence="10">The sequence shown here is derived from an EMBL/GenBank/DDBJ whole genome shotgun (WGS) entry which is preliminary data.</text>
</comment>
<dbReference type="VEuPathDB" id="FungiDB:M747DRAFT_348071"/>